<evidence type="ECO:0000313" key="1">
    <source>
        <dbReference type="EMBL" id="XKQ44610.1"/>
    </source>
</evidence>
<name>A0ACD5FGR3_RHILE</name>
<proteinExistence type="predicted"/>
<accession>A0ACD5FGR3</accession>
<dbReference type="Proteomes" id="UP000076193">
    <property type="component" value="Plasmid unnamed3"/>
</dbReference>
<gene>
    <name evidence="1" type="ORF">A4A59_034225</name>
</gene>
<organism evidence="1 2">
    <name type="scientific">Rhizobium leguminosarum</name>
    <dbReference type="NCBI Taxonomy" id="384"/>
    <lineage>
        <taxon>Bacteria</taxon>
        <taxon>Pseudomonadati</taxon>
        <taxon>Pseudomonadota</taxon>
        <taxon>Alphaproteobacteria</taxon>
        <taxon>Hyphomicrobiales</taxon>
        <taxon>Rhizobiaceae</taxon>
        <taxon>Rhizobium/Agrobacterium group</taxon>
        <taxon>Rhizobium</taxon>
    </lineage>
</organism>
<evidence type="ECO:0000313" key="2">
    <source>
        <dbReference type="Proteomes" id="UP000076193"/>
    </source>
</evidence>
<protein>
    <submittedName>
        <fullName evidence="1">Uncharacterized protein</fullName>
    </submittedName>
</protein>
<dbReference type="EMBL" id="CP171847">
    <property type="protein sequence ID" value="XKQ44610.1"/>
    <property type="molecule type" value="Genomic_DNA"/>
</dbReference>
<keyword evidence="1" id="KW-0614">Plasmid</keyword>
<geneLocation type="plasmid" evidence="1 2">
    <name>unnamed3</name>
</geneLocation>
<sequence length="121" mass="13536">MSVLPQIYGFPHLSRTNPHLRVPICASESIHTSSQIPGRANGLGQVRKSFRDRNVAFSTYKNASESAYLDSLGSSPPCLNGDENLRKCAHQEQGISKKKDKKEERRRDQAQQPLEENEGQS</sequence>
<reference evidence="1" key="1">
    <citation type="submission" date="2024-10" db="EMBL/GenBank/DDBJ databases">
        <title>Strain of Rhizobium-related bacteria isolated fromm roots of Vavilovia formosa.</title>
        <authorList>
            <person name="Kimeklis A."/>
            <person name="Afonin A."/>
        </authorList>
    </citation>
    <scope>NUCLEOTIDE SEQUENCE</scope>
    <source>
        <strain evidence="1">Vaf12</strain>
    </source>
</reference>